<protein>
    <submittedName>
        <fullName evidence="1">Uncharacterized protein</fullName>
    </submittedName>
</protein>
<sequence length="231" mass="27529">MAILFLIVIICISVIILIWEMRGKETPNDDVSTRKVTIIIDEKTINKAKGENMTAYHKRMEYLYKRDINRMRKKRVWAMLRFLKSIESITTSENFYDLDKAICDFQNAKARLLEKDYNPAKEEIEIAIRFCTISYAQGRCFHQLTLSEMHDVRNWETYYIYDSAIMDNTATSFKAYWDSVLANYKRPSAKINRINYLIEHLNEMNEKETLQQFSNFKEHIANLISHYNSFR</sequence>
<reference evidence="1" key="1">
    <citation type="journal article" date="2021" name="Proc. Natl. Acad. Sci. U.S.A.">
        <title>A Catalog of Tens of Thousands of Viruses from Human Metagenomes Reveals Hidden Associations with Chronic Diseases.</title>
        <authorList>
            <person name="Tisza M.J."/>
            <person name="Buck C.B."/>
        </authorList>
    </citation>
    <scope>NUCLEOTIDE SEQUENCE</scope>
    <source>
        <strain evidence="1">Ctt8G1</strain>
    </source>
</reference>
<accession>A0A8S5TGN7</accession>
<dbReference type="EMBL" id="BK032822">
    <property type="protein sequence ID" value="DAF62195.1"/>
    <property type="molecule type" value="Genomic_DNA"/>
</dbReference>
<name>A0A8S5TGN7_9CAUD</name>
<evidence type="ECO:0000313" key="1">
    <source>
        <dbReference type="EMBL" id="DAF62195.1"/>
    </source>
</evidence>
<organism evidence="1">
    <name type="scientific">Myoviridae sp. ctt8G1</name>
    <dbReference type="NCBI Taxonomy" id="2827713"/>
    <lineage>
        <taxon>Viruses</taxon>
        <taxon>Duplodnaviria</taxon>
        <taxon>Heunggongvirae</taxon>
        <taxon>Uroviricota</taxon>
        <taxon>Caudoviricetes</taxon>
    </lineage>
</organism>
<proteinExistence type="predicted"/>